<geneLocation type="plasmid" evidence="1">
    <name>pNDM15-1091</name>
</geneLocation>
<accession>A0A0U3UHF8</accession>
<dbReference type="RefSeq" id="WP_168550203.1">
    <property type="nucleotide sequence ID" value="NZ_CP012903.1"/>
</dbReference>
<dbReference type="EMBL" id="CP012903">
    <property type="protein sequence ID" value="ALV81843.1"/>
    <property type="molecule type" value="Genomic_DNA"/>
</dbReference>
<reference evidence="1" key="1">
    <citation type="submission" date="2015-10" db="EMBL/GenBank/DDBJ databases">
        <title>Colistin resistant Pseudomonas aeruginosa ST 654 with blaNDM-1 arrives in North America.</title>
        <authorList>
            <person name="Mataseje L.F."/>
            <person name="Peirano G."/>
            <person name="Church D.L."/>
            <person name="Conly J."/>
            <person name="Mulvey M.R."/>
            <person name="Pitout J.D."/>
        </authorList>
    </citation>
    <scope>NUCLEOTIDE SEQUENCE</scope>
    <source>
        <strain evidence="1">N15-01091</strain>
        <plasmid evidence="1">pNDM15-1091</plasmid>
    </source>
</reference>
<sequence length="141" mass="16331">MNEKIEIGSLVFCYLRERYVGRCYGLKTVVEIVQENGLDMYRVTRADCDDEWYPANNLVLAQFPPAGTETKFKVGDHVHCFGTYQNHYTTAHIEHILWSDDGKPEYYITPTDTPWCPVREDAMKLVVEMFVADPDLPVMVF</sequence>
<proteinExistence type="predicted"/>
<keyword evidence="1" id="KW-0614">Plasmid</keyword>
<organism evidence="1">
    <name type="scientific">Providencia rettgeri</name>
    <dbReference type="NCBI Taxonomy" id="587"/>
    <lineage>
        <taxon>Bacteria</taxon>
        <taxon>Pseudomonadati</taxon>
        <taxon>Pseudomonadota</taxon>
        <taxon>Gammaproteobacteria</taxon>
        <taxon>Enterobacterales</taxon>
        <taxon>Morganellaceae</taxon>
        <taxon>Providencia</taxon>
    </lineage>
</organism>
<name>A0A0U3UHF8_PRORE</name>
<gene>
    <name evidence="1" type="ORF">AOY08_100128</name>
</gene>
<dbReference type="AlphaFoldDB" id="A0A0U3UHF8"/>
<evidence type="ECO:0000313" key="1">
    <source>
        <dbReference type="EMBL" id="ALV81843.1"/>
    </source>
</evidence>
<protein>
    <submittedName>
        <fullName evidence="1">Uncharacterized protein</fullName>
    </submittedName>
</protein>